<dbReference type="EMBL" id="JBHLVF010000040">
    <property type="protein sequence ID" value="MFC0394192.1"/>
    <property type="molecule type" value="Genomic_DNA"/>
</dbReference>
<gene>
    <name evidence="1" type="ORF">ACFFJ8_22850</name>
</gene>
<evidence type="ECO:0000313" key="2">
    <source>
        <dbReference type="Proteomes" id="UP001589818"/>
    </source>
</evidence>
<dbReference type="Proteomes" id="UP001589818">
    <property type="component" value="Unassembled WGS sequence"/>
</dbReference>
<accession>A0ABV6JF59</accession>
<comment type="caution">
    <text evidence="1">The sequence shown here is derived from an EMBL/GenBank/DDBJ whole genome shotgun (WGS) entry which is preliminary data.</text>
</comment>
<evidence type="ECO:0000313" key="1">
    <source>
        <dbReference type="EMBL" id="MFC0394192.1"/>
    </source>
</evidence>
<dbReference type="RefSeq" id="WP_204822223.1">
    <property type="nucleotide sequence ID" value="NZ_JANHOF010000021.1"/>
</dbReference>
<evidence type="ECO:0008006" key="3">
    <source>
        <dbReference type="Google" id="ProtNLM"/>
    </source>
</evidence>
<proteinExistence type="predicted"/>
<name>A0ABV6JF59_9BACL</name>
<sequence length="61" mass="7086">MEVNMSADEIFNQIKQLQKSGGTLSKKMIEQRLSQDQLSKEIKQAYLELNVLKHLYDAGFR</sequence>
<organism evidence="1 2">
    <name type="scientific">Paenibacillus mendelii</name>
    <dbReference type="NCBI Taxonomy" id="206163"/>
    <lineage>
        <taxon>Bacteria</taxon>
        <taxon>Bacillati</taxon>
        <taxon>Bacillota</taxon>
        <taxon>Bacilli</taxon>
        <taxon>Bacillales</taxon>
        <taxon>Paenibacillaceae</taxon>
        <taxon>Paenibacillus</taxon>
    </lineage>
</organism>
<keyword evidence="2" id="KW-1185">Reference proteome</keyword>
<reference evidence="1 2" key="1">
    <citation type="submission" date="2024-09" db="EMBL/GenBank/DDBJ databases">
        <authorList>
            <person name="Sun Q."/>
            <person name="Mori K."/>
        </authorList>
    </citation>
    <scope>NUCLEOTIDE SEQUENCE [LARGE SCALE GENOMIC DNA]</scope>
    <source>
        <strain evidence="1 2">CCM 4839</strain>
    </source>
</reference>
<protein>
    <recommendedName>
        <fullName evidence="3">Fur-regulated basic protein FbpA</fullName>
    </recommendedName>
</protein>